<keyword evidence="3" id="KW-1185">Reference proteome</keyword>
<gene>
    <name evidence="2" type="ORF">ERUC_LOCUS17102</name>
</gene>
<name>A0ABC8K3X8_ERUVS</name>
<evidence type="ECO:0000313" key="3">
    <source>
        <dbReference type="Proteomes" id="UP001642260"/>
    </source>
</evidence>
<sequence length="192" mass="22558">MQLRSSISNTRKFFQKTIDNFKSLFSNNDTYHKLPKTPNNPCMKNHYHHQSQNIIISSSSQTPSIHTPFEPKPRDYVTKDSALTKQRRRGDGDDTVISEPEVELVRLKLEEMEKIMMNIDIQNDEEHASDVREFMHCYSRLRCAAYIDVVELFFMEVYSDFFSSQPPENTRVTVRPRYTPQLSVRSFNGKKN</sequence>
<feature type="region of interest" description="Disordered" evidence="1">
    <location>
        <begin position="60"/>
        <end position="95"/>
    </location>
</feature>
<evidence type="ECO:0000313" key="2">
    <source>
        <dbReference type="EMBL" id="CAH8347269.1"/>
    </source>
</evidence>
<dbReference type="AlphaFoldDB" id="A0ABC8K3X8"/>
<reference evidence="2 3" key="1">
    <citation type="submission" date="2022-03" db="EMBL/GenBank/DDBJ databases">
        <authorList>
            <person name="Macdonald S."/>
            <person name="Ahmed S."/>
            <person name="Newling K."/>
        </authorList>
    </citation>
    <scope>NUCLEOTIDE SEQUENCE [LARGE SCALE GENOMIC DNA]</scope>
</reference>
<dbReference type="EMBL" id="CAKOAT010156155">
    <property type="protein sequence ID" value="CAH8347269.1"/>
    <property type="molecule type" value="Genomic_DNA"/>
</dbReference>
<comment type="caution">
    <text evidence="2">The sequence shown here is derived from an EMBL/GenBank/DDBJ whole genome shotgun (WGS) entry which is preliminary data.</text>
</comment>
<dbReference type="Proteomes" id="UP001642260">
    <property type="component" value="Unassembled WGS sequence"/>
</dbReference>
<organism evidence="2 3">
    <name type="scientific">Eruca vesicaria subsp. sativa</name>
    <name type="common">Garden rocket</name>
    <name type="synonym">Eruca sativa</name>
    <dbReference type="NCBI Taxonomy" id="29727"/>
    <lineage>
        <taxon>Eukaryota</taxon>
        <taxon>Viridiplantae</taxon>
        <taxon>Streptophyta</taxon>
        <taxon>Embryophyta</taxon>
        <taxon>Tracheophyta</taxon>
        <taxon>Spermatophyta</taxon>
        <taxon>Magnoliopsida</taxon>
        <taxon>eudicotyledons</taxon>
        <taxon>Gunneridae</taxon>
        <taxon>Pentapetalae</taxon>
        <taxon>rosids</taxon>
        <taxon>malvids</taxon>
        <taxon>Brassicales</taxon>
        <taxon>Brassicaceae</taxon>
        <taxon>Brassiceae</taxon>
        <taxon>Eruca</taxon>
    </lineage>
</organism>
<protein>
    <submittedName>
        <fullName evidence="2">Uncharacterized protein</fullName>
    </submittedName>
</protein>
<feature type="compositionally biased region" description="Basic and acidic residues" evidence="1">
    <location>
        <begin position="69"/>
        <end position="78"/>
    </location>
</feature>
<accession>A0ABC8K3X8</accession>
<dbReference type="PANTHER" id="PTHR35461">
    <property type="entry name" value="BNAANNG14610D PROTEIN"/>
    <property type="match status" value="1"/>
</dbReference>
<proteinExistence type="predicted"/>
<evidence type="ECO:0000256" key="1">
    <source>
        <dbReference type="SAM" id="MobiDB-lite"/>
    </source>
</evidence>
<dbReference type="PANTHER" id="PTHR35461:SF3">
    <property type="entry name" value="OVATE DOMAIN-CONTAINING PROTEIN"/>
    <property type="match status" value="1"/>
</dbReference>